<dbReference type="AlphaFoldDB" id="A0AAX4IQE8"/>
<name>A0AAX4IQE8_9PEZI</name>
<dbReference type="EMBL" id="CP137310">
    <property type="protein sequence ID" value="WQF85471.1"/>
    <property type="molecule type" value="Genomic_DNA"/>
</dbReference>
<keyword evidence="2" id="KW-1185">Reference proteome</keyword>
<dbReference type="RefSeq" id="XP_062782694.1">
    <property type="nucleotide sequence ID" value="XM_062926643.1"/>
</dbReference>
<evidence type="ECO:0000313" key="1">
    <source>
        <dbReference type="EMBL" id="WQF85471.1"/>
    </source>
</evidence>
<dbReference type="KEGG" id="cdet:87946987"/>
<gene>
    <name evidence="1" type="ORF">CDEST_10485</name>
</gene>
<dbReference type="GeneID" id="87946987"/>
<sequence length="379" mass="44637">MELSSAEIVSLFWGRQPDFHRLINGDFANKDTINYRSYFDYFQIELRYANLDFNDFQVIKNIVSQIKADESRNDILEKLQDSDLLSKEVLDISSPSLDTSINLAAQLLVMCNFGPILNAANSRRYLEWSQDSSLRNSLASYFDVQPNLNDIARLPKVFHAWTIANIGGIRIQFTDNLMDHLLLIHDDATLVDDVYSSLLPRHLIEETLQTLSLLFPQAAFASTRRNRRSERKWFKKLCQQHILRSGCQVDQRVVRCGTLQAEGRQIENFTVWRDRLIVLKQAYDETTPSTLSQWWYDRRNGPQWFTFWGDHMGIRSGDVFWDWFNVSRELYKCIRHTTRRTKNFRQLRLLILFVHVSEPVHLHHWNQEGQCYVELVKLS</sequence>
<dbReference type="Proteomes" id="UP001322277">
    <property type="component" value="Chromosome 6"/>
</dbReference>
<reference evidence="2" key="1">
    <citation type="journal article" date="2023" name="bioRxiv">
        <title>Complete genome of the Medicago anthracnose fungus, Colletotrichum destructivum, reveals a mini-chromosome-like region within a core chromosome.</title>
        <authorList>
            <person name="Lapalu N."/>
            <person name="Simon A."/>
            <person name="Lu A."/>
            <person name="Plaumann P.-L."/>
            <person name="Amselem J."/>
            <person name="Pigne S."/>
            <person name="Auger A."/>
            <person name="Koch C."/>
            <person name="Dallery J.-F."/>
            <person name="O'Connell R.J."/>
        </authorList>
    </citation>
    <scope>NUCLEOTIDE SEQUENCE [LARGE SCALE GENOMIC DNA]</scope>
    <source>
        <strain evidence="2">CBS 520.97</strain>
    </source>
</reference>
<organism evidence="1 2">
    <name type="scientific">Colletotrichum destructivum</name>
    <dbReference type="NCBI Taxonomy" id="34406"/>
    <lineage>
        <taxon>Eukaryota</taxon>
        <taxon>Fungi</taxon>
        <taxon>Dikarya</taxon>
        <taxon>Ascomycota</taxon>
        <taxon>Pezizomycotina</taxon>
        <taxon>Sordariomycetes</taxon>
        <taxon>Hypocreomycetidae</taxon>
        <taxon>Glomerellales</taxon>
        <taxon>Glomerellaceae</taxon>
        <taxon>Colletotrichum</taxon>
        <taxon>Colletotrichum destructivum species complex</taxon>
    </lineage>
</organism>
<evidence type="ECO:0000313" key="2">
    <source>
        <dbReference type="Proteomes" id="UP001322277"/>
    </source>
</evidence>
<protein>
    <submittedName>
        <fullName evidence="1">Uncharacterized protein</fullName>
    </submittedName>
</protein>
<proteinExistence type="predicted"/>
<accession>A0AAX4IQE8</accession>